<feature type="transmembrane region" description="Helical" evidence="1">
    <location>
        <begin position="159"/>
        <end position="181"/>
    </location>
</feature>
<keyword evidence="1" id="KW-0812">Transmembrane</keyword>
<dbReference type="NCBIfam" id="NF038020">
    <property type="entry name" value="HeR"/>
    <property type="match status" value="1"/>
</dbReference>
<evidence type="ECO:0000313" key="2">
    <source>
        <dbReference type="EMBL" id="CAB4569000.1"/>
    </source>
</evidence>
<name>A0A6J6DXR6_9ZZZZ</name>
<feature type="transmembrane region" description="Helical" evidence="1">
    <location>
        <begin position="193"/>
        <end position="212"/>
    </location>
</feature>
<feature type="transmembrane region" description="Helical" evidence="1">
    <location>
        <begin position="65"/>
        <end position="84"/>
    </location>
</feature>
<reference evidence="2" key="1">
    <citation type="submission" date="2020-05" db="EMBL/GenBank/DDBJ databases">
        <authorList>
            <person name="Chiriac C."/>
            <person name="Salcher M."/>
            <person name="Ghai R."/>
            <person name="Kavagutti S V."/>
        </authorList>
    </citation>
    <scope>NUCLEOTIDE SEQUENCE</scope>
</reference>
<gene>
    <name evidence="2" type="ORF">UFOPK1619_00815</name>
</gene>
<feature type="transmembrane region" description="Helical" evidence="1">
    <location>
        <begin position="232"/>
        <end position="254"/>
    </location>
</feature>
<evidence type="ECO:0000256" key="1">
    <source>
        <dbReference type="SAM" id="Phobius"/>
    </source>
</evidence>
<dbReference type="InterPro" id="IPR041113">
    <property type="entry name" value="Heliorhodopsin"/>
</dbReference>
<organism evidence="2">
    <name type="scientific">freshwater metagenome</name>
    <dbReference type="NCBI Taxonomy" id="449393"/>
    <lineage>
        <taxon>unclassified sequences</taxon>
        <taxon>metagenomes</taxon>
        <taxon>ecological metagenomes</taxon>
    </lineage>
</organism>
<sequence>MIITETETAQLRKRNLIAGTLHSLSFIAILLLSNSASLPVTATYLTDAPGLGKFSDPANLFNLNISFMVAAFMALSAFFHFYVASSKVFPRYIDGLVHHINKYRWIEYSLSSSIMIIIIMQLNGVSDYIALLALFGVNVSMILFGWLQERYVTPGNNDMLPFWFGCIAGIIPWIAVVVNIISPKGPSEATTPGFVYGIVISLFLLFNCFAIVQYKQYKAQGKWANYLHGERVYITLSFVAKSLLAWQVFTGALIS</sequence>
<keyword evidence="1" id="KW-0472">Membrane</keyword>
<protein>
    <submittedName>
        <fullName evidence="2">Unannotated protein</fullName>
    </submittedName>
</protein>
<feature type="transmembrane region" description="Helical" evidence="1">
    <location>
        <begin position="21"/>
        <end position="45"/>
    </location>
</feature>
<dbReference type="Pfam" id="PF18761">
    <property type="entry name" value="Heliorhodopsin"/>
    <property type="match status" value="1"/>
</dbReference>
<feature type="transmembrane region" description="Helical" evidence="1">
    <location>
        <begin position="128"/>
        <end position="147"/>
    </location>
</feature>
<accession>A0A6J6DXR6</accession>
<feature type="transmembrane region" description="Helical" evidence="1">
    <location>
        <begin position="105"/>
        <end position="122"/>
    </location>
</feature>
<dbReference type="AlphaFoldDB" id="A0A6J6DXR6"/>
<dbReference type="Gene3D" id="1.20.1070.10">
    <property type="entry name" value="Rhodopsin 7-helix transmembrane proteins"/>
    <property type="match status" value="1"/>
</dbReference>
<keyword evidence="1" id="KW-1133">Transmembrane helix</keyword>
<dbReference type="EMBL" id="CAEZTI010000161">
    <property type="protein sequence ID" value="CAB4569000.1"/>
    <property type="molecule type" value="Genomic_DNA"/>
</dbReference>
<proteinExistence type="predicted"/>